<feature type="binding site" evidence="2">
    <location>
        <position position="59"/>
    </location>
    <ligand>
        <name>substrate</name>
    </ligand>
</feature>
<name>A0A4R7ZQW2_9FIRM</name>
<keyword evidence="4" id="KW-1185">Reference proteome</keyword>
<keyword evidence="1 2" id="KW-0808">Transferase</keyword>
<comment type="cofactor">
    <cofactor evidence="2">
        <name>Mg(2+)</name>
        <dbReference type="ChEBI" id="CHEBI:18420"/>
    </cofactor>
    <text evidence="2">Binds 2 magnesium ions per subunit.</text>
</comment>
<dbReference type="GO" id="GO:0030145">
    <property type="term" value="F:manganese ion binding"/>
    <property type="evidence" value="ECO:0007669"/>
    <property type="project" value="TreeGrafter"/>
</dbReference>
<keyword evidence="2" id="KW-0460">Magnesium</keyword>
<comment type="similarity">
    <text evidence="2">Belongs to the UPP synthase family.</text>
</comment>
<dbReference type="FunFam" id="3.40.1180.10:FF:000001">
    <property type="entry name" value="(2E,6E)-farnesyl-diphosphate-specific ditrans,polycis-undecaprenyl-diphosphate synthase"/>
    <property type="match status" value="1"/>
</dbReference>
<dbReference type="CDD" id="cd00475">
    <property type="entry name" value="Cis_IPPS"/>
    <property type="match status" value="1"/>
</dbReference>
<dbReference type="OrthoDB" id="4191603at2"/>
<comment type="function">
    <text evidence="2">Catalyzes the condensation of isopentenyl diphosphate (IPP) with allylic pyrophosphates generating different type of terpenoids.</text>
</comment>
<feature type="active site" evidence="2">
    <location>
        <position position="10"/>
    </location>
</feature>
<sequence>MVKHVAMIMDGNGRWAKAKGFERTKGHKAGAETIRTIALEANRLGIEVLTLYAFSTENWKRPPKEVEYLCKLPKMFFNKYIRELNEKNIKVMHIGELERFPSDTVKVILEAEKQTKDNTGLKLVIAINYGSRREITLAAQAYAKDVIDGKQPLEIDEDTFGSYMMTNGLPEIDLLVRTSGEKRLSNFLMWQLAYAEFVFVDYAWPELDEARFANIIEEFNQRNRRFGGV</sequence>
<dbReference type="NCBIfam" id="NF011405">
    <property type="entry name" value="PRK14830.1"/>
    <property type="match status" value="1"/>
</dbReference>
<protein>
    <recommendedName>
        <fullName evidence="2">Isoprenyl transferase</fullName>
        <ecNumber evidence="2">2.5.1.-</ecNumber>
    </recommendedName>
</protein>
<dbReference type="AlphaFoldDB" id="A0A4R7ZQW2"/>
<feature type="binding site" evidence="2">
    <location>
        <position position="196"/>
    </location>
    <ligand>
        <name>Mg(2+)</name>
        <dbReference type="ChEBI" id="CHEBI:18420"/>
    </ligand>
</feature>
<dbReference type="EMBL" id="SODD01000013">
    <property type="protein sequence ID" value="TDW20333.1"/>
    <property type="molecule type" value="Genomic_DNA"/>
</dbReference>
<dbReference type="PROSITE" id="PS01066">
    <property type="entry name" value="UPP_SYNTHASE"/>
    <property type="match status" value="1"/>
</dbReference>
<evidence type="ECO:0000256" key="2">
    <source>
        <dbReference type="HAMAP-Rule" id="MF_01139"/>
    </source>
</evidence>
<evidence type="ECO:0000256" key="1">
    <source>
        <dbReference type="ARBA" id="ARBA00022679"/>
    </source>
</evidence>
<feature type="binding site" evidence="2">
    <location>
        <position position="27"/>
    </location>
    <ligand>
        <name>substrate</name>
    </ligand>
</feature>
<keyword evidence="2" id="KW-0479">Metal-binding</keyword>
<dbReference type="InterPro" id="IPR001441">
    <property type="entry name" value="UPP_synth-like"/>
</dbReference>
<feature type="binding site" evidence="2">
    <location>
        <begin position="55"/>
        <end position="57"/>
    </location>
    <ligand>
        <name>substrate</name>
    </ligand>
</feature>
<dbReference type="SUPFAM" id="SSF64005">
    <property type="entry name" value="Undecaprenyl diphosphate synthase"/>
    <property type="match status" value="1"/>
</dbReference>
<feature type="binding site" evidence="2">
    <location>
        <position position="23"/>
    </location>
    <ligand>
        <name>substrate</name>
    </ligand>
</feature>
<feature type="binding site" evidence="2">
    <location>
        <position position="15"/>
    </location>
    <ligand>
        <name>substrate</name>
    </ligand>
</feature>
<comment type="subunit">
    <text evidence="2">Homodimer.</text>
</comment>
<evidence type="ECO:0000313" key="3">
    <source>
        <dbReference type="EMBL" id="TDW20333.1"/>
    </source>
</evidence>
<organism evidence="3 4">
    <name type="scientific">Breznakia blatticola</name>
    <dbReference type="NCBI Taxonomy" id="1754012"/>
    <lineage>
        <taxon>Bacteria</taxon>
        <taxon>Bacillati</taxon>
        <taxon>Bacillota</taxon>
        <taxon>Erysipelotrichia</taxon>
        <taxon>Erysipelotrichales</taxon>
        <taxon>Erysipelotrichaceae</taxon>
        <taxon>Breznakia</taxon>
    </lineage>
</organism>
<dbReference type="GO" id="GO:0000287">
    <property type="term" value="F:magnesium ion binding"/>
    <property type="evidence" value="ECO:0007669"/>
    <property type="project" value="UniProtKB-UniRule"/>
</dbReference>
<dbReference type="Proteomes" id="UP000294743">
    <property type="component" value="Unassembled WGS sequence"/>
</dbReference>
<feature type="binding site" evidence="2">
    <location>
        <position position="177"/>
    </location>
    <ligand>
        <name>substrate</name>
    </ligand>
</feature>
<feature type="binding site" evidence="2">
    <location>
        <begin position="11"/>
        <end position="14"/>
    </location>
    <ligand>
        <name>substrate</name>
    </ligand>
</feature>
<feature type="binding site" evidence="2">
    <location>
        <begin position="183"/>
        <end position="185"/>
    </location>
    <ligand>
        <name>substrate</name>
    </ligand>
</feature>
<accession>A0A4R7ZQW2</accession>
<dbReference type="InterPro" id="IPR036424">
    <property type="entry name" value="UPP_synth-like_sf"/>
</dbReference>
<dbReference type="HAMAP" id="MF_01139">
    <property type="entry name" value="ISPT"/>
    <property type="match status" value="1"/>
</dbReference>
<feature type="binding site" evidence="2">
    <location>
        <position position="61"/>
    </location>
    <ligand>
        <name>substrate</name>
    </ligand>
</feature>
<comment type="caution">
    <text evidence="3">The sequence shown here is derived from an EMBL/GenBank/DDBJ whole genome shotgun (WGS) entry which is preliminary data.</text>
</comment>
<dbReference type="GO" id="GO:0008834">
    <property type="term" value="F:ditrans,polycis-undecaprenyl-diphosphate synthase [(2E,6E)-farnesyl-diphosphate specific] activity"/>
    <property type="evidence" value="ECO:0007669"/>
    <property type="project" value="TreeGrafter"/>
</dbReference>
<dbReference type="RefSeq" id="WP_134169186.1">
    <property type="nucleotide sequence ID" value="NZ_SODD01000013.1"/>
</dbReference>
<dbReference type="PANTHER" id="PTHR10291">
    <property type="entry name" value="DEHYDRODOLICHYL DIPHOSPHATE SYNTHASE FAMILY MEMBER"/>
    <property type="match status" value="1"/>
</dbReference>
<feature type="active site" description="Proton acceptor" evidence="2">
    <location>
        <position position="58"/>
    </location>
</feature>
<dbReference type="EC" id="2.5.1.-" evidence="2"/>
<dbReference type="GO" id="GO:0016094">
    <property type="term" value="P:polyprenol biosynthetic process"/>
    <property type="evidence" value="ECO:0007669"/>
    <property type="project" value="TreeGrafter"/>
</dbReference>
<reference evidence="3 4" key="1">
    <citation type="submission" date="2019-03" db="EMBL/GenBank/DDBJ databases">
        <title>Genomic Encyclopedia of Type Strains, Phase IV (KMG-IV): sequencing the most valuable type-strain genomes for metagenomic binning, comparative biology and taxonomic classification.</title>
        <authorList>
            <person name="Goeker M."/>
        </authorList>
    </citation>
    <scope>NUCLEOTIDE SEQUENCE [LARGE SCALE GENOMIC DNA]</scope>
    <source>
        <strain evidence="3 4">DSM 28867</strain>
    </source>
</reference>
<gene>
    <name evidence="3" type="ORF">EDD63_11314</name>
</gene>
<dbReference type="Gene3D" id="3.40.1180.10">
    <property type="entry name" value="Decaprenyl diphosphate synthase-like"/>
    <property type="match status" value="1"/>
</dbReference>
<dbReference type="NCBIfam" id="TIGR00055">
    <property type="entry name" value="uppS"/>
    <property type="match status" value="1"/>
</dbReference>
<dbReference type="Pfam" id="PF01255">
    <property type="entry name" value="Prenyltransf"/>
    <property type="match status" value="1"/>
</dbReference>
<evidence type="ECO:0000313" key="4">
    <source>
        <dbReference type="Proteomes" id="UP000294743"/>
    </source>
</evidence>
<dbReference type="PANTHER" id="PTHR10291:SF0">
    <property type="entry name" value="DEHYDRODOLICHYL DIPHOSPHATE SYNTHASE 2"/>
    <property type="match status" value="1"/>
</dbReference>
<proteinExistence type="inferred from homology"/>
<dbReference type="GO" id="GO:0005829">
    <property type="term" value="C:cytosol"/>
    <property type="evidence" value="ECO:0007669"/>
    <property type="project" value="TreeGrafter"/>
</dbReference>
<dbReference type="InterPro" id="IPR018520">
    <property type="entry name" value="UPP_synth-like_CS"/>
</dbReference>
<feature type="binding site" evidence="2">
    <location>
        <position position="10"/>
    </location>
    <ligand>
        <name>Mg(2+)</name>
        <dbReference type="ChEBI" id="CHEBI:18420"/>
    </ligand>
</feature>